<dbReference type="AlphaFoldDB" id="A0A6C0YTB9"/>
<dbReference type="Pfam" id="PF09981">
    <property type="entry name" value="DUF2218"/>
    <property type="match status" value="1"/>
</dbReference>
<evidence type="ECO:0000313" key="2">
    <source>
        <dbReference type="Proteomes" id="UP000503440"/>
    </source>
</evidence>
<organism evidence="1 2">
    <name type="scientific">Acinetobacter indicus</name>
    <dbReference type="NCBI Taxonomy" id="756892"/>
    <lineage>
        <taxon>Bacteria</taxon>
        <taxon>Pseudomonadati</taxon>
        <taxon>Pseudomonadota</taxon>
        <taxon>Gammaproteobacteria</taxon>
        <taxon>Moraxellales</taxon>
        <taxon>Moraxellaceae</taxon>
        <taxon>Acinetobacter</taxon>
    </lineage>
</organism>
<sequence>MKRYSHIATTQAARLAKRLGNHWKHKFEVQETAQELRILMPSATIVLQPQSDALYTEIIALDEHTDLNRLEQVVLDHLQRMGQEQLSADWQQAD</sequence>
<dbReference type="Gene3D" id="3.30.310.50">
    <property type="entry name" value="Alpha-D-phosphohexomutase, C-terminal domain"/>
    <property type="match status" value="1"/>
</dbReference>
<dbReference type="Proteomes" id="UP000503440">
    <property type="component" value="Chromosome"/>
</dbReference>
<gene>
    <name evidence="1" type="ORF">FSC09_02865</name>
</gene>
<dbReference type="InterPro" id="IPR014543">
    <property type="entry name" value="UCP028291"/>
</dbReference>
<name>A0A6C0YTB9_9GAMM</name>
<dbReference type="RefSeq" id="WP_104472524.1">
    <property type="nucleotide sequence ID" value="NZ_CAXNYR010000027.1"/>
</dbReference>
<evidence type="ECO:0000313" key="1">
    <source>
        <dbReference type="EMBL" id="QIC69424.1"/>
    </source>
</evidence>
<protein>
    <submittedName>
        <fullName evidence="1">DUF2218 domain-containing protein</fullName>
    </submittedName>
</protein>
<reference evidence="1 2" key="1">
    <citation type="submission" date="2019-09" db="EMBL/GenBank/DDBJ databases">
        <title>Non-baumannii Acinetobacter spp. carrying blaNDM-1 isolated in China.</title>
        <authorList>
            <person name="Cui C."/>
            <person name="Chen C."/>
            <person name="Sun J."/>
            <person name="Liu Y."/>
        </authorList>
    </citation>
    <scope>NUCLEOTIDE SEQUENCE [LARGE SCALE GENOMIC DNA]</scope>
    <source>
        <strain evidence="1 2">B18</strain>
    </source>
</reference>
<proteinExistence type="predicted"/>
<accession>A0A6C0YTB9</accession>
<dbReference type="EMBL" id="CP044455">
    <property type="protein sequence ID" value="QIC69424.1"/>
    <property type="molecule type" value="Genomic_DNA"/>
</dbReference>